<dbReference type="Proteomes" id="UP000322234">
    <property type="component" value="Unassembled WGS sequence"/>
</dbReference>
<gene>
    <name evidence="1" type="ORF">E5288_WYG002681</name>
</gene>
<evidence type="ECO:0000313" key="1">
    <source>
        <dbReference type="EMBL" id="MXQ95832.1"/>
    </source>
</evidence>
<evidence type="ECO:0000313" key="2">
    <source>
        <dbReference type="Proteomes" id="UP000322234"/>
    </source>
</evidence>
<keyword evidence="2" id="KW-1185">Reference proteome</keyword>
<name>A0A6B0S1P6_9CETA</name>
<protein>
    <submittedName>
        <fullName evidence="1">Uncharacterized protein</fullName>
    </submittedName>
</protein>
<proteinExistence type="predicted"/>
<dbReference type="AlphaFoldDB" id="A0A6B0S1P6"/>
<comment type="caution">
    <text evidence="1">The sequence shown here is derived from an EMBL/GenBank/DDBJ whole genome shotgun (WGS) entry which is preliminary data.</text>
</comment>
<organism evidence="1 2">
    <name type="scientific">Bos mutus</name>
    <name type="common">wild yak</name>
    <dbReference type="NCBI Taxonomy" id="72004"/>
    <lineage>
        <taxon>Eukaryota</taxon>
        <taxon>Metazoa</taxon>
        <taxon>Chordata</taxon>
        <taxon>Craniata</taxon>
        <taxon>Vertebrata</taxon>
        <taxon>Euteleostomi</taxon>
        <taxon>Mammalia</taxon>
        <taxon>Eutheria</taxon>
        <taxon>Laurasiatheria</taxon>
        <taxon>Artiodactyla</taxon>
        <taxon>Ruminantia</taxon>
        <taxon>Pecora</taxon>
        <taxon>Bovidae</taxon>
        <taxon>Bovinae</taxon>
        <taxon>Bos</taxon>
    </lineage>
</organism>
<accession>A0A6B0S1P6</accession>
<sequence length="138" mass="14837">MASVPVFPSPSPMALAVIYAPADGISTDVKPVFDIDAMHTTPPPQTVIFQSTSDSKENHYPYHMAILGSENTAPSGGNAWTQASTYLPVDLVNRDTYTGTNLSNNKNIHISPLPVCVLMKQQQIENIGNTGHIASLML</sequence>
<reference evidence="1" key="1">
    <citation type="submission" date="2019-10" db="EMBL/GenBank/DDBJ databases">
        <title>The sequence and de novo assembly of the wild yak genome.</title>
        <authorList>
            <person name="Liu Y."/>
        </authorList>
    </citation>
    <scope>NUCLEOTIDE SEQUENCE [LARGE SCALE GENOMIC DNA]</scope>
    <source>
        <strain evidence="1">WY2019</strain>
    </source>
</reference>
<dbReference type="EMBL" id="VBQZ03000148">
    <property type="protein sequence ID" value="MXQ95832.1"/>
    <property type="molecule type" value="Genomic_DNA"/>
</dbReference>